<evidence type="ECO:0000313" key="4">
    <source>
        <dbReference type="EMBL" id="SNT06165.1"/>
    </source>
</evidence>
<feature type="region of interest" description="Disordered" evidence="1">
    <location>
        <begin position="422"/>
        <end position="459"/>
    </location>
</feature>
<keyword evidence="2" id="KW-0472">Membrane</keyword>
<keyword evidence="2" id="KW-0812">Transmembrane</keyword>
<evidence type="ECO:0000256" key="1">
    <source>
        <dbReference type="SAM" id="MobiDB-lite"/>
    </source>
</evidence>
<sequence length="699" mass="73110">MAETADVKALLLQVDANLELMRQGLADGERQISRWRRDTEQQMSAVDRAFAQVGRGLGPLKASLGGLAASAAAIGVVGLGAGFLAVADQSKELTAQLKLATREFGSFSQAEVDAQRIARETRNGLAATVPLYTAFLRASEGMGRSQAEAARATETFSKALKIGGADANAAASATLQFSQALASGVLRGDEFNSIAEASPRILKLLADSIGVPTGQLRAMAAEGRLTADVLYTALTDTKFTAGIDAEFRQLPVTFDEAMTGVYDAAVIAFGAFDSGGEFSTAIANFVAGGADKFGSLADRAHALGVEIRSTFEGLRNVFDPLGEGGGAVMAGLGVKVQTLRDQVAGLIGIIDDIRNIPLQINQRVEAAVDAATFGNAGLLLADPTKYRRQKPVDSRSAFLRAYDAYTDSAERERVMQEVQDRFSGFGPDFQPIRRPRPAASSGGSGSKGRSGARASRRKTDADLSPMELILRDIGRQQLPLGIEFTGEKELVSANERIAALEAGLAEIDGFTKTVNIGDVLKAEDQERIEHFTLAFTDDLSRGLADAIVYGDNLGDVLVNSLKRAAAEAIASGLFDLLSGNVSGGAGGFLSKAAGSIGSFFTGLGFADGGRPPLNRASLVGERGPELFVPKVSGTIIPNHALGGGGTQMITVQVDKSALFDVYVQQAAAPLAAAAATRGAAGGAMMAEQRLNRRAMNTLR</sequence>
<dbReference type="Pfam" id="PF20155">
    <property type="entry name" value="TMP_3"/>
    <property type="match status" value="1"/>
</dbReference>
<feature type="domain" description="Tape measure protein N-terminal" evidence="3">
    <location>
        <begin position="83"/>
        <end position="273"/>
    </location>
</feature>
<dbReference type="OrthoDB" id="79849at2"/>
<protein>
    <submittedName>
        <fullName evidence="4">Tape measure domain-containing protein</fullName>
    </submittedName>
</protein>
<evidence type="ECO:0000313" key="5">
    <source>
        <dbReference type="Proteomes" id="UP000198281"/>
    </source>
</evidence>
<reference evidence="5" key="1">
    <citation type="submission" date="2017-06" db="EMBL/GenBank/DDBJ databases">
        <authorList>
            <person name="Varghese N."/>
            <person name="Submissions S."/>
        </authorList>
    </citation>
    <scope>NUCLEOTIDE SEQUENCE [LARGE SCALE GENOMIC DNA]</scope>
    <source>
        <strain evidence="5">LNB2</strain>
    </source>
</reference>
<gene>
    <name evidence="4" type="ORF">SAMN06295912_13543</name>
</gene>
<dbReference type="Proteomes" id="UP000198281">
    <property type="component" value="Unassembled WGS sequence"/>
</dbReference>
<feature type="transmembrane region" description="Helical" evidence="2">
    <location>
        <begin position="64"/>
        <end position="87"/>
    </location>
</feature>
<evidence type="ECO:0000256" key="2">
    <source>
        <dbReference type="SAM" id="Phobius"/>
    </source>
</evidence>
<dbReference type="RefSeq" id="WP_089221040.1">
    <property type="nucleotide sequence ID" value="NZ_FZOS01000035.1"/>
</dbReference>
<dbReference type="AlphaFoldDB" id="A0A239JK12"/>
<dbReference type="NCBIfam" id="TIGR02675">
    <property type="entry name" value="tape_meas_nterm"/>
    <property type="match status" value="1"/>
</dbReference>
<keyword evidence="2" id="KW-1133">Transmembrane helix</keyword>
<keyword evidence="5" id="KW-1185">Reference proteome</keyword>
<proteinExistence type="predicted"/>
<dbReference type="InterPro" id="IPR013491">
    <property type="entry name" value="Tape_meas_N"/>
</dbReference>
<organism evidence="4 5">
    <name type="scientific">Edaphosphingomonas laterariae</name>
    <dbReference type="NCBI Taxonomy" id="861865"/>
    <lineage>
        <taxon>Bacteria</taxon>
        <taxon>Pseudomonadati</taxon>
        <taxon>Pseudomonadota</taxon>
        <taxon>Alphaproteobacteria</taxon>
        <taxon>Sphingomonadales</taxon>
        <taxon>Rhizorhabdaceae</taxon>
        <taxon>Edaphosphingomonas</taxon>
    </lineage>
</organism>
<accession>A0A239JK12</accession>
<dbReference type="EMBL" id="FZOS01000035">
    <property type="protein sequence ID" value="SNT06165.1"/>
    <property type="molecule type" value="Genomic_DNA"/>
</dbReference>
<name>A0A239JK12_9SPHN</name>
<evidence type="ECO:0000259" key="3">
    <source>
        <dbReference type="Pfam" id="PF20155"/>
    </source>
</evidence>